<evidence type="ECO:0000256" key="6">
    <source>
        <dbReference type="SAM" id="SignalP"/>
    </source>
</evidence>
<evidence type="ECO:0000259" key="7">
    <source>
        <dbReference type="Pfam" id="PF09864"/>
    </source>
</evidence>
<name>A0A5N0T8Y0_9GAMM</name>
<dbReference type="PANTHER" id="PTHR33361:SF15">
    <property type="entry name" value="DUF885 FAMILY LIPOPROTEIN"/>
    <property type="match status" value="1"/>
</dbReference>
<dbReference type="InterPro" id="IPR018660">
    <property type="entry name" value="MliC"/>
</dbReference>
<feature type="compositionally biased region" description="Low complexity" evidence="5">
    <location>
        <begin position="22"/>
        <end position="47"/>
    </location>
</feature>
<dbReference type="AlphaFoldDB" id="A0A5N0T8Y0"/>
<sequence>MTHRSRLVGLLAAIALAACGGEPETTNNPSAATPAAKPAPATQPPAADRANPKWDTFVEQQIEAHMVAHPAWAVLQGRHEFDGQLPDWSPEGLQAEAARLKTARADALAFADNSLSDRQQYQREYFVSRIDHDLFWLEKARWPYRNPQFYIGWMNDSLDPSPYITLDYAPAEERMAAFTTYLENLPDAVRYIRMNLRLPMPAPWLQLGIDAFGGYADYFENDVPDIWIGVGDDALRARFKAANAEAIEAMRGVVDWLEYGRNIADDRYALGPDLYRQMLWDTERVDIPLDELEAIGRADMARNLRALEQACAEFAPGEGIADCMARMSDRKPEAGPVVAAREQLVETRAFLVEQDLVTIPGEEEALVAEAPPYARSNSAYINIPGPWEENQPSVYYISPPNPAWSQQVQHDYLPGESDLLFTSVHEVWPGHFLNFMHANRAEWIFGRAFVSYAFGEGWAHYTEEMMLEAGLRGADAETRIGQLSNALLRDARFLASIGLHTKGWSVAEAQRFFMDEAYQSEGTAIQQAARGTYDPAYLNYTMGKLLIKRLRDDWTAERGGRQAWREFHDTFLSYGGPPIPLVRQQMMGESSPRALFPDLSAALLPPVDIEGDRHNWAWLCEDGRHVVTSEQDPGLWLILPAASYELERARSASGARYEAEGVEFWNKGREATLTMRGVSTRCVVDPQATLWEDARLRGVTMRAQGNEPPWTLELFEDRPAVLTTGYESTEHRFNASSPEDVGGFERYRGEVDGQPVEVRVGDGPCADTMADIEYQLRVEVELGNALLKGCGNSLW</sequence>
<keyword evidence="1 6" id="KW-0732">Signal</keyword>
<protein>
    <submittedName>
        <fullName evidence="8">DUF885 family protein</fullName>
    </submittedName>
</protein>
<dbReference type="RefSeq" id="WP_150864042.1">
    <property type="nucleotide sequence ID" value="NZ_VYXP01000005.1"/>
</dbReference>
<feature type="region of interest" description="Disordered" evidence="5">
    <location>
        <begin position="22"/>
        <end position="50"/>
    </location>
</feature>
<proteinExistence type="predicted"/>
<evidence type="ECO:0000256" key="2">
    <source>
        <dbReference type="ARBA" id="ARBA00023136"/>
    </source>
</evidence>
<evidence type="ECO:0000256" key="3">
    <source>
        <dbReference type="ARBA" id="ARBA00023139"/>
    </source>
</evidence>
<evidence type="ECO:0000256" key="4">
    <source>
        <dbReference type="ARBA" id="ARBA00023288"/>
    </source>
</evidence>
<dbReference type="PROSITE" id="PS51257">
    <property type="entry name" value="PROKAR_LIPOPROTEIN"/>
    <property type="match status" value="1"/>
</dbReference>
<reference evidence="8 9" key="1">
    <citation type="submission" date="2019-09" db="EMBL/GenBank/DDBJ databases">
        <title>Wenzhouxiangella sp. Genome sequencing and assembly.</title>
        <authorList>
            <person name="Zhang R."/>
        </authorList>
    </citation>
    <scope>NUCLEOTIDE SEQUENCE [LARGE SCALE GENOMIC DNA]</scope>
    <source>
        <strain evidence="8 9">W260</strain>
    </source>
</reference>
<feature type="domain" description="C-type lysozyme inhibitor" evidence="7">
    <location>
        <begin position="618"/>
        <end position="678"/>
    </location>
</feature>
<dbReference type="SUPFAM" id="SSF141488">
    <property type="entry name" value="YdhA-like"/>
    <property type="match status" value="1"/>
</dbReference>
<keyword evidence="9" id="KW-1185">Reference proteome</keyword>
<dbReference type="InterPro" id="IPR010281">
    <property type="entry name" value="DUF885"/>
</dbReference>
<feature type="chain" id="PRO_5024375258" evidence="6">
    <location>
        <begin position="18"/>
        <end position="795"/>
    </location>
</feature>
<evidence type="ECO:0000313" key="8">
    <source>
        <dbReference type="EMBL" id="KAA9131392.1"/>
    </source>
</evidence>
<gene>
    <name evidence="8" type="ORF">F3N42_08710</name>
</gene>
<keyword evidence="3" id="KW-0564">Palmitate</keyword>
<evidence type="ECO:0000256" key="5">
    <source>
        <dbReference type="SAM" id="MobiDB-lite"/>
    </source>
</evidence>
<dbReference type="Pfam" id="PF09864">
    <property type="entry name" value="MliC"/>
    <property type="match status" value="1"/>
</dbReference>
<dbReference type="Gene3D" id="2.40.128.200">
    <property type="match status" value="1"/>
</dbReference>
<dbReference type="Proteomes" id="UP000325372">
    <property type="component" value="Unassembled WGS sequence"/>
</dbReference>
<dbReference type="Pfam" id="PF05960">
    <property type="entry name" value="DUF885"/>
    <property type="match status" value="1"/>
</dbReference>
<keyword evidence="4" id="KW-0449">Lipoprotein</keyword>
<accession>A0A5N0T8Y0</accession>
<keyword evidence="2" id="KW-0472">Membrane</keyword>
<dbReference type="InterPro" id="IPR036328">
    <property type="entry name" value="MliC_sf"/>
</dbReference>
<dbReference type="PANTHER" id="PTHR33361">
    <property type="entry name" value="GLR0591 PROTEIN"/>
    <property type="match status" value="1"/>
</dbReference>
<comment type="caution">
    <text evidence="8">The sequence shown here is derived from an EMBL/GenBank/DDBJ whole genome shotgun (WGS) entry which is preliminary data.</text>
</comment>
<organism evidence="8 9">
    <name type="scientific">Marinihelvus fidelis</name>
    <dbReference type="NCBI Taxonomy" id="2613842"/>
    <lineage>
        <taxon>Bacteria</taxon>
        <taxon>Pseudomonadati</taxon>
        <taxon>Pseudomonadota</taxon>
        <taxon>Gammaproteobacteria</taxon>
        <taxon>Chromatiales</taxon>
        <taxon>Wenzhouxiangellaceae</taxon>
        <taxon>Marinihelvus</taxon>
    </lineage>
</organism>
<evidence type="ECO:0000313" key="9">
    <source>
        <dbReference type="Proteomes" id="UP000325372"/>
    </source>
</evidence>
<dbReference type="EMBL" id="VYXP01000005">
    <property type="protein sequence ID" value="KAA9131392.1"/>
    <property type="molecule type" value="Genomic_DNA"/>
</dbReference>
<evidence type="ECO:0000256" key="1">
    <source>
        <dbReference type="ARBA" id="ARBA00022729"/>
    </source>
</evidence>
<feature type="signal peptide" evidence="6">
    <location>
        <begin position="1"/>
        <end position="17"/>
    </location>
</feature>